<reference evidence="1" key="2">
    <citation type="journal article" date="2015" name="Data Brief">
        <title>Shoot transcriptome of the giant reed, Arundo donax.</title>
        <authorList>
            <person name="Barrero R.A."/>
            <person name="Guerrero F.D."/>
            <person name="Moolhuijzen P."/>
            <person name="Goolsby J.A."/>
            <person name="Tidwell J."/>
            <person name="Bellgard S.E."/>
            <person name="Bellgard M.I."/>
        </authorList>
    </citation>
    <scope>NUCLEOTIDE SEQUENCE</scope>
    <source>
        <tissue evidence="1">Shoot tissue taken approximately 20 cm above the soil surface</tissue>
    </source>
</reference>
<proteinExistence type="predicted"/>
<dbReference type="EMBL" id="GBRH01203245">
    <property type="protein sequence ID" value="JAD94650.1"/>
    <property type="molecule type" value="Transcribed_RNA"/>
</dbReference>
<organism evidence="1">
    <name type="scientific">Arundo donax</name>
    <name type="common">Giant reed</name>
    <name type="synonym">Donax arundinaceus</name>
    <dbReference type="NCBI Taxonomy" id="35708"/>
    <lineage>
        <taxon>Eukaryota</taxon>
        <taxon>Viridiplantae</taxon>
        <taxon>Streptophyta</taxon>
        <taxon>Embryophyta</taxon>
        <taxon>Tracheophyta</taxon>
        <taxon>Spermatophyta</taxon>
        <taxon>Magnoliopsida</taxon>
        <taxon>Liliopsida</taxon>
        <taxon>Poales</taxon>
        <taxon>Poaceae</taxon>
        <taxon>PACMAD clade</taxon>
        <taxon>Arundinoideae</taxon>
        <taxon>Arundineae</taxon>
        <taxon>Arundo</taxon>
    </lineage>
</organism>
<name>A0A0A9E9U4_ARUDO</name>
<evidence type="ECO:0000313" key="1">
    <source>
        <dbReference type="EMBL" id="JAD94650.1"/>
    </source>
</evidence>
<accession>A0A0A9E9U4</accession>
<reference evidence="1" key="1">
    <citation type="submission" date="2014-09" db="EMBL/GenBank/DDBJ databases">
        <authorList>
            <person name="Magalhaes I.L.F."/>
            <person name="Oliveira U."/>
            <person name="Santos F.R."/>
            <person name="Vidigal T.H.D.A."/>
            <person name="Brescovit A.D."/>
            <person name="Santos A.J."/>
        </authorList>
    </citation>
    <scope>NUCLEOTIDE SEQUENCE</scope>
    <source>
        <tissue evidence="1">Shoot tissue taken approximately 20 cm above the soil surface</tissue>
    </source>
</reference>
<protein>
    <submittedName>
        <fullName evidence="1">Uncharacterized protein</fullName>
    </submittedName>
</protein>
<dbReference type="AlphaFoldDB" id="A0A0A9E9U4"/>
<sequence length="99" mass="11558">MLCSSCSHYISICVTALNQRFRPSLTIYQGYKIRTPREVVRRFLHLHDAIRSHQAVLVRVVTSERTKESRIDKCKLAEMTKLLSQEQAYLVREKTGLHL</sequence>